<proteinExistence type="predicted"/>
<dbReference type="EMBL" id="JBHGVX010000001">
    <property type="protein sequence ID" value="KAL1800025.1"/>
    <property type="molecule type" value="Genomic_DNA"/>
</dbReference>
<sequence>MSNPQAVQQRHAINRIFTLVIEIFTLVTRVADPRVLLRQETVNNELHLFYCHREDLGDEFVAQQTGYTSIDAEDALRSHNYCVFVCKIFAGILAWLIEDLHLPITVEEVDLNDVSATQPVVCIDVINWEQKRVAPIHTMFKILDSGAYPQSDGLVEEDGSYIDASAAQYLRPAGIYAVCSYPARPRSSTRLGGAYKTQLDRLHRIGMNKGYRAEAIIRTVNNEFYAKMVALGGPRILLDKDKAKWADFEREIVASIETSLRSLVTNLDRQDIDDHYTETHHKLIARACFGAGHDMITKALERVSGHEGIVLLQSI</sequence>
<reference evidence="1 2" key="1">
    <citation type="submission" date="2024-09" db="EMBL/GenBank/DDBJ databases">
        <title>T2T genomes of carrot and Alternaria dauci and their utility for understanding host-pathogen interaction during carrot leaf blight disease.</title>
        <authorList>
            <person name="Liu W."/>
            <person name="Xu S."/>
            <person name="Ou C."/>
            <person name="Liu X."/>
            <person name="Zhuang F."/>
            <person name="Deng X.W."/>
        </authorList>
    </citation>
    <scope>NUCLEOTIDE SEQUENCE [LARGE SCALE GENOMIC DNA]</scope>
    <source>
        <strain evidence="1 2">A2016</strain>
    </source>
</reference>
<evidence type="ECO:0000313" key="1">
    <source>
        <dbReference type="EMBL" id="KAL1800025.1"/>
    </source>
</evidence>
<accession>A0ABR3UU71</accession>
<dbReference type="RefSeq" id="XP_069310609.1">
    <property type="nucleotide sequence ID" value="XM_069447654.1"/>
</dbReference>
<protein>
    <submittedName>
        <fullName evidence="1">Uncharacterized protein</fullName>
    </submittedName>
</protein>
<dbReference type="GeneID" id="96080689"/>
<evidence type="ECO:0000313" key="2">
    <source>
        <dbReference type="Proteomes" id="UP001578633"/>
    </source>
</evidence>
<keyword evidence="2" id="KW-1185">Reference proteome</keyword>
<dbReference type="Proteomes" id="UP001578633">
    <property type="component" value="Chromosome 1"/>
</dbReference>
<organism evidence="1 2">
    <name type="scientific">Alternaria dauci</name>
    <dbReference type="NCBI Taxonomy" id="48095"/>
    <lineage>
        <taxon>Eukaryota</taxon>
        <taxon>Fungi</taxon>
        <taxon>Dikarya</taxon>
        <taxon>Ascomycota</taxon>
        <taxon>Pezizomycotina</taxon>
        <taxon>Dothideomycetes</taxon>
        <taxon>Pleosporomycetidae</taxon>
        <taxon>Pleosporales</taxon>
        <taxon>Pleosporineae</taxon>
        <taxon>Pleosporaceae</taxon>
        <taxon>Alternaria</taxon>
        <taxon>Alternaria sect. Porri</taxon>
    </lineage>
</organism>
<name>A0ABR3UU71_9PLEO</name>
<gene>
    <name evidence="1" type="ORF">ACET3X_000367</name>
</gene>
<comment type="caution">
    <text evidence="1">The sequence shown here is derived from an EMBL/GenBank/DDBJ whole genome shotgun (WGS) entry which is preliminary data.</text>
</comment>